<dbReference type="Pfam" id="PF08245">
    <property type="entry name" value="Mur_ligase_M"/>
    <property type="match status" value="1"/>
</dbReference>
<keyword evidence="11" id="KW-0547">Nucleotide-binding</keyword>
<dbReference type="InterPro" id="IPR004101">
    <property type="entry name" value="Mur_ligase_C"/>
</dbReference>
<dbReference type="PROSITE" id="PS01012">
    <property type="entry name" value="FOLYLPOLYGLU_SYNT_2"/>
    <property type="match status" value="1"/>
</dbReference>
<evidence type="ECO:0000313" key="20">
    <source>
        <dbReference type="EMBL" id="NYF99306.1"/>
    </source>
</evidence>
<dbReference type="FunFam" id="3.40.1190.10:FF:000004">
    <property type="entry name" value="Dihydrofolate synthase/folylpolyglutamate synthase"/>
    <property type="match status" value="1"/>
</dbReference>
<dbReference type="InterPro" id="IPR018109">
    <property type="entry name" value="Folylpolyglutamate_synth_CS"/>
</dbReference>
<feature type="domain" description="Mur ligase central" evidence="19">
    <location>
        <begin position="64"/>
        <end position="295"/>
    </location>
</feature>
<evidence type="ECO:0000259" key="19">
    <source>
        <dbReference type="Pfam" id="PF08245"/>
    </source>
</evidence>
<name>A0A852VSM5_9MICO</name>
<evidence type="ECO:0000256" key="6">
    <source>
        <dbReference type="ARBA" id="ARBA00013023"/>
    </source>
</evidence>
<evidence type="ECO:0000256" key="1">
    <source>
        <dbReference type="ARBA" id="ARBA00001946"/>
    </source>
</evidence>
<evidence type="ECO:0000256" key="17">
    <source>
        <dbReference type="ARBA" id="ARBA00049161"/>
    </source>
</evidence>
<dbReference type="InterPro" id="IPR013221">
    <property type="entry name" value="Mur_ligase_cen"/>
</dbReference>
<evidence type="ECO:0000256" key="4">
    <source>
        <dbReference type="ARBA" id="ARBA00008276"/>
    </source>
</evidence>
<gene>
    <name evidence="20" type="ORF">BJY20_002698</name>
</gene>
<dbReference type="Gene3D" id="3.90.190.20">
    <property type="entry name" value="Mur ligase, C-terminal domain"/>
    <property type="match status" value="1"/>
</dbReference>
<evidence type="ECO:0000256" key="12">
    <source>
        <dbReference type="ARBA" id="ARBA00022840"/>
    </source>
</evidence>
<dbReference type="InterPro" id="IPR036615">
    <property type="entry name" value="Mur_ligase_C_dom_sf"/>
</dbReference>
<dbReference type="GO" id="GO:0046656">
    <property type="term" value="P:folic acid biosynthetic process"/>
    <property type="evidence" value="ECO:0007669"/>
    <property type="project" value="UniProtKB-KW"/>
</dbReference>
<evidence type="ECO:0000256" key="16">
    <source>
        <dbReference type="ARBA" id="ARBA00047493"/>
    </source>
</evidence>
<evidence type="ECO:0000256" key="10">
    <source>
        <dbReference type="ARBA" id="ARBA00022723"/>
    </source>
</evidence>
<evidence type="ECO:0000256" key="2">
    <source>
        <dbReference type="ARBA" id="ARBA00004799"/>
    </source>
</evidence>
<dbReference type="PANTHER" id="PTHR11136">
    <property type="entry name" value="FOLYLPOLYGLUTAMATE SYNTHASE-RELATED"/>
    <property type="match status" value="1"/>
</dbReference>
<comment type="catalytic activity">
    <reaction evidence="17">
        <text>7,8-dihydropteroate + L-glutamate + ATP = 7,8-dihydrofolate + ADP + phosphate + H(+)</text>
        <dbReference type="Rhea" id="RHEA:23584"/>
        <dbReference type="ChEBI" id="CHEBI:15378"/>
        <dbReference type="ChEBI" id="CHEBI:17839"/>
        <dbReference type="ChEBI" id="CHEBI:29985"/>
        <dbReference type="ChEBI" id="CHEBI:30616"/>
        <dbReference type="ChEBI" id="CHEBI:43474"/>
        <dbReference type="ChEBI" id="CHEBI:57451"/>
        <dbReference type="ChEBI" id="CHEBI:456216"/>
        <dbReference type="EC" id="6.3.2.12"/>
    </reaction>
</comment>
<dbReference type="RefSeq" id="WP_185992017.1">
    <property type="nucleotide sequence ID" value="NZ_JACCAE010000001.1"/>
</dbReference>
<evidence type="ECO:0000256" key="9">
    <source>
        <dbReference type="ARBA" id="ARBA00022598"/>
    </source>
</evidence>
<dbReference type="PROSITE" id="PS01011">
    <property type="entry name" value="FOLYLPOLYGLU_SYNT_1"/>
    <property type="match status" value="1"/>
</dbReference>
<dbReference type="SUPFAM" id="SSF53244">
    <property type="entry name" value="MurD-like peptide ligases, peptide-binding domain"/>
    <property type="match status" value="1"/>
</dbReference>
<keyword evidence="12" id="KW-0067">ATP-binding</keyword>
<dbReference type="Proteomes" id="UP000554054">
    <property type="component" value="Unassembled WGS sequence"/>
</dbReference>
<protein>
    <recommendedName>
        <fullName evidence="8">Dihydrofolate synthase/folylpolyglutamate synthase</fullName>
        <ecNumber evidence="6">6.3.2.12</ecNumber>
        <ecNumber evidence="7">6.3.2.17</ecNumber>
    </recommendedName>
    <alternativeName>
        <fullName evidence="15">Tetrahydrofolylpolyglutamate synthase</fullName>
    </alternativeName>
</protein>
<evidence type="ECO:0000313" key="21">
    <source>
        <dbReference type="Proteomes" id="UP000554054"/>
    </source>
</evidence>
<evidence type="ECO:0000256" key="13">
    <source>
        <dbReference type="ARBA" id="ARBA00022842"/>
    </source>
</evidence>
<dbReference type="EMBL" id="JACCAE010000001">
    <property type="protein sequence ID" value="NYF99306.1"/>
    <property type="molecule type" value="Genomic_DNA"/>
</dbReference>
<dbReference type="InterPro" id="IPR036565">
    <property type="entry name" value="Mur-like_cat_sf"/>
</dbReference>
<comment type="pathway">
    <text evidence="2">Cofactor biosynthesis; tetrahydrofolate biosynthesis; 7,8-dihydrofolate from 2-amino-4-hydroxy-6-hydroxymethyl-7,8-dihydropteridine diphosphate and 4-aminobenzoate: step 2/2.</text>
</comment>
<evidence type="ECO:0000256" key="3">
    <source>
        <dbReference type="ARBA" id="ARBA00005150"/>
    </source>
</evidence>
<keyword evidence="13" id="KW-0460">Magnesium</keyword>
<accession>A0A852VSM5</accession>
<comment type="caution">
    <text evidence="20">The sequence shown here is derived from an EMBL/GenBank/DDBJ whole genome shotgun (WGS) entry which is preliminary data.</text>
</comment>
<comment type="cofactor">
    <cofactor evidence="1">
        <name>Mg(2+)</name>
        <dbReference type="ChEBI" id="CHEBI:18420"/>
    </cofactor>
</comment>
<comment type="subunit">
    <text evidence="5">Monomer.</text>
</comment>
<dbReference type="GO" id="GO:0004326">
    <property type="term" value="F:tetrahydrofolylpolyglutamate synthase activity"/>
    <property type="evidence" value="ECO:0007669"/>
    <property type="project" value="UniProtKB-EC"/>
</dbReference>
<dbReference type="EC" id="6.3.2.17" evidence="7"/>
<organism evidence="20 21">
    <name type="scientific">Janibacter cremeus</name>
    <dbReference type="NCBI Taxonomy" id="1285192"/>
    <lineage>
        <taxon>Bacteria</taxon>
        <taxon>Bacillati</taxon>
        <taxon>Actinomycetota</taxon>
        <taxon>Actinomycetes</taxon>
        <taxon>Micrococcales</taxon>
        <taxon>Intrasporangiaceae</taxon>
        <taxon>Janibacter</taxon>
    </lineage>
</organism>
<dbReference type="GO" id="GO:0005524">
    <property type="term" value="F:ATP binding"/>
    <property type="evidence" value="ECO:0007669"/>
    <property type="project" value="UniProtKB-KW"/>
</dbReference>
<proteinExistence type="inferred from homology"/>
<evidence type="ECO:0000256" key="14">
    <source>
        <dbReference type="ARBA" id="ARBA00022909"/>
    </source>
</evidence>
<evidence type="ECO:0000256" key="7">
    <source>
        <dbReference type="ARBA" id="ARBA00013025"/>
    </source>
</evidence>
<dbReference type="EC" id="6.3.2.12" evidence="6"/>
<evidence type="ECO:0000259" key="18">
    <source>
        <dbReference type="Pfam" id="PF02875"/>
    </source>
</evidence>
<sequence>MSPAPDAKQRQAAEELELRKRMREVEDGILARAPEHDLQPSLERIRAVMDLLGEPQRALPVIHITGTNGKTSTARIIESILRESGLKTGRFTSPHLQDVRERITIGGELITREAFLDAWADIAPFVDAVDTRSASQDGPRMTYFEVLVALAYTAFADAPVDVAIVEVGMGGSWDATNVVEAEVAVIAPIGVDHQHFLGDSVQDIAHEKAGIIHPDAIAVSAPQDPDVAAILADRAEEVGARLAVAGIDFGVLERDVAVGGQMVSFRGLAGDHRDLLLHLHGAHQADNAALAVAAVEAFLGGGEQPLAEEVLAAGLAAATSPGRLEIVRRSPTVIVDAAHNPHGAAVLAEALKDSFTFGRLVGVVSIFSDKDVVGILEALEPALDEVVITRSTSPRAMRPSRLGEIAAEVFGDHRVTIVDELPDALDHAAQLADEGGVSGGVVATGSIVTVGEVRLLLGVTEVEVPVKQPEVQPLELPDQD</sequence>
<comment type="similarity">
    <text evidence="4">Belongs to the folylpolyglutamate synthase family.</text>
</comment>
<dbReference type="AlphaFoldDB" id="A0A852VSM5"/>
<dbReference type="SUPFAM" id="SSF53623">
    <property type="entry name" value="MurD-like peptide ligases, catalytic domain"/>
    <property type="match status" value="1"/>
</dbReference>
<comment type="catalytic activity">
    <reaction evidence="16">
        <text>(6S)-5,6,7,8-tetrahydrofolyl-(gamma-L-Glu)(n) + L-glutamate + ATP = (6S)-5,6,7,8-tetrahydrofolyl-(gamma-L-Glu)(n+1) + ADP + phosphate + H(+)</text>
        <dbReference type="Rhea" id="RHEA:10580"/>
        <dbReference type="Rhea" id="RHEA-COMP:14738"/>
        <dbReference type="Rhea" id="RHEA-COMP:14740"/>
        <dbReference type="ChEBI" id="CHEBI:15378"/>
        <dbReference type="ChEBI" id="CHEBI:29985"/>
        <dbReference type="ChEBI" id="CHEBI:30616"/>
        <dbReference type="ChEBI" id="CHEBI:43474"/>
        <dbReference type="ChEBI" id="CHEBI:141005"/>
        <dbReference type="ChEBI" id="CHEBI:456216"/>
        <dbReference type="EC" id="6.3.2.17"/>
    </reaction>
</comment>
<keyword evidence="10" id="KW-0479">Metal-binding</keyword>
<reference evidence="20 21" key="1">
    <citation type="submission" date="2020-07" db="EMBL/GenBank/DDBJ databases">
        <title>Sequencing the genomes of 1000 actinobacteria strains.</title>
        <authorList>
            <person name="Klenk H.-P."/>
        </authorList>
    </citation>
    <scope>NUCLEOTIDE SEQUENCE [LARGE SCALE GENOMIC DNA]</scope>
    <source>
        <strain evidence="20 21">DSM 26154</strain>
    </source>
</reference>
<keyword evidence="21" id="KW-1185">Reference proteome</keyword>
<dbReference type="GO" id="GO:0046872">
    <property type="term" value="F:metal ion binding"/>
    <property type="evidence" value="ECO:0007669"/>
    <property type="project" value="UniProtKB-KW"/>
</dbReference>
<dbReference type="GO" id="GO:0008841">
    <property type="term" value="F:dihydrofolate synthase activity"/>
    <property type="evidence" value="ECO:0007669"/>
    <property type="project" value="UniProtKB-EC"/>
</dbReference>
<comment type="pathway">
    <text evidence="3">Cofactor biosynthesis; tetrahydrofolylpolyglutamate biosynthesis.</text>
</comment>
<dbReference type="PANTHER" id="PTHR11136:SF0">
    <property type="entry name" value="DIHYDROFOLATE SYNTHETASE-RELATED"/>
    <property type="match status" value="1"/>
</dbReference>
<evidence type="ECO:0000256" key="5">
    <source>
        <dbReference type="ARBA" id="ARBA00011245"/>
    </source>
</evidence>
<dbReference type="GO" id="GO:0005737">
    <property type="term" value="C:cytoplasm"/>
    <property type="evidence" value="ECO:0007669"/>
    <property type="project" value="TreeGrafter"/>
</dbReference>
<feature type="domain" description="Mur ligase C-terminal" evidence="18">
    <location>
        <begin position="322"/>
        <end position="437"/>
    </location>
</feature>
<keyword evidence="9 20" id="KW-0436">Ligase</keyword>
<dbReference type="PIRSF" id="PIRSF001563">
    <property type="entry name" value="Folylpolyglu_synth"/>
    <property type="match status" value="1"/>
</dbReference>
<evidence type="ECO:0000256" key="11">
    <source>
        <dbReference type="ARBA" id="ARBA00022741"/>
    </source>
</evidence>
<evidence type="ECO:0000256" key="8">
    <source>
        <dbReference type="ARBA" id="ARBA00019357"/>
    </source>
</evidence>
<keyword evidence="14" id="KW-0289">Folate biosynthesis</keyword>
<dbReference type="Gene3D" id="3.40.1190.10">
    <property type="entry name" value="Mur-like, catalytic domain"/>
    <property type="match status" value="1"/>
</dbReference>
<dbReference type="NCBIfam" id="TIGR01499">
    <property type="entry name" value="folC"/>
    <property type="match status" value="1"/>
</dbReference>
<evidence type="ECO:0000256" key="15">
    <source>
        <dbReference type="ARBA" id="ARBA00030592"/>
    </source>
</evidence>
<dbReference type="Pfam" id="PF02875">
    <property type="entry name" value="Mur_ligase_C"/>
    <property type="match status" value="1"/>
</dbReference>
<dbReference type="InterPro" id="IPR001645">
    <property type="entry name" value="Folylpolyglutamate_synth"/>
</dbReference>